<dbReference type="AlphaFoldDB" id="B4LIG3"/>
<dbReference type="OMA" id="MKKEAHP"/>
<dbReference type="Proteomes" id="UP000008792">
    <property type="component" value="Unassembled WGS sequence"/>
</dbReference>
<dbReference type="eggNOG" id="KOG3867">
    <property type="taxonomic scope" value="Eukaryota"/>
</dbReference>
<evidence type="ECO:0000313" key="1">
    <source>
        <dbReference type="EMBL" id="EDW70750.1"/>
    </source>
</evidence>
<dbReference type="HOGENOM" id="CLU_673143_0_0_1"/>
<dbReference type="SMR" id="B4LIG3"/>
<organism evidence="1 2">
    <name type="scientific">Drosophila virilis</name>
    <name type="common">Fruit fly</name>
    <dbReference type="NCBI Taxonomy" id="7244"/>
    <lineage>
        <taxon>Eukaryota</taxon>
        <taxon>Metazoa</taxon>
        <taxon>Ecdysozoa</taxon>
        <taxon>Arthropoda</taxon>
        <taxon>Hexapoda</taxon>
        <taxon>Insecta</taxon>
        <taxon>Pterygota</taxon>
        <taxon>Neoptera</taxon>
        <taxon>Endopterygota</taxon>
        <taxon>Diptera</taxon>
        <taxon>Brachycera</taxon>
        <taxon>Muscomorpha</taxon>
        <taxon>Ephydroidea</taxon>
        <taxon>Drosophilidae</taxon>
        <taxon>Drosophila</taxon>
    </lineage>
</organism>
<reference evidence="1 2" key="1">
    <citation type="journal article" date="2007" name="Nature">
        <title>Evolution of genes and genomes on the Drosophila phylogeny.</title>
        <authorList>
            <consortium name="Drosophila 12 Genomes Consortium"/>
            <person name="Clark A.G."/>
            <person name="Eisen M.B."/>
            <person name="Smith D.R."/>
            <person name="Bergman C.M."/>
            <person name="Oliver B."/>
            <person name="Markow T.A."/>
            <person name="Kaufman T.C."/>
            <person name="Kellis M."/>
            <person name="Gelbart W."/>
            <person name="Iyer V.N."/>
            <person name="Pollard D.A."/>
            <person name="Sackton T.B."/>
            <person name="Larracuente A.M."/>
            <person name="Singh N.D."/>
            <person name="Abad J.P."/>
            <person name="Abt D.N."/>
            <person name="Adryan B."/>
            <person name="Aguade M."/>
            <person name="Akashi H."/>
            <person name="Anderson W.W."/>
            <person name="Aquadro C.F."/>
            <person name="Ardell D.H."/>
            <person name="Arguello R."/>
            <person name="Artieri C.G."/>
            <person name="Barbash D.A."/>
            <person name="Barker D."/>
            <person name="Barsanti P."/>
            <person name="Batterham P."/>
            <person name="Batzoglou S."/>
            <person name="Begun D."/>
            <person name="Bhutkar A."/>
            <person name="Blanco E."/>
            <person name="Bosak S.A."/>
            <person name="Bradley R.K."/>
            <person name="Brand A.D."/>
            <person name="Brent M.R."/>
            <person name="Brooks A.N."/>
            <person name="Brown R.H."/>
            <person name="Butlin R.K."/>
            <person name="Caggese C."/>
            <person name="Calvi B.R."/>
            <person name="Bernardo de Carvalho A."/>
            <person name="Caspi A."/>
            <person name="Castrezana S."/>
            <person name="Celniker S.E."/>
            <person name="Chang J.L."/>
            <person name="Chapple C."/>
            <person name="Chatterji S."/>
            <person name="Chinwalla A."/>
            <person name="Civetta A."/>
            <person name="Clifton S.W."/>
            <person name="Comeron J.M."/>
            <person name="Costello J.C."/>
            <person name="Coyne J.A."/>
            <person name="Daub J."/>
            <person name="David R.G."/>
            <person name="Delcher A.L."/>
            <person name="Delehaunty K."/>
            <person name="Do C.B."/>
            <person name="Ebling H."/>
            <person name="Edwards K."/>
            <person name="Eickbush T."/>
            <person name="Evans J.D."/>
            <person name="Filipski A."/>
            <person name="Findeiss S."/>
            <person name="Freyhult E."/>
            <person name="Fulton L."/>
            <person name="Fulton R."/>
            <person name="Garcia A.C."/>
            <person name="Gardiner A."/>
            <person name="Garfield D.A."/>
            <person name="Garvin B.E."/>
            <person name="Gibson G."/>
            <person name="Gilbert D."/>
            <person name="Gnerre S."/>
            <person name="Godfrey J."/>
            <person name="Good R."/>
            <person name="Gotea V."/>
            <person name="Gravely B."/>
            <person name="Greenberg A.J."/>
            <person name="Griffiths-Jones S."/>
            <person name="Gross S."/>
            <person name="Guigo R."/>
            <person name="Gustafson E.A."/>
            <person name="Haerty W."/>
            <person name="Hahn M.W."/>
            <person name="Halligan D.L."/>
            <person name="Halpern A.L."/>
            <person name="Halter G.M."/>
            <person name="Han M.V."/>
            <person name="Heger A."/>
            <person name="Hillier L."/>
            <person name="Hinrichs A.S."/>
            <person name="Holmes I."/>
            <person name="Hoskins R.A."/>
            <person name="Hubisz M.J."/>
            <person name="Hultmark D."/>
            <person name="Huntley M.A."/>
            <person name="Jaffe D.B."/>
            <person name="Jagadeeshan S."/>
            <person name="Jeck W.R."/>
            <person name="Johnson J."/>
            <person name="Jones C.D."/>
            <person name="Jordan W.C."/>
            <person name="Karpen G.H."/>
            <person name="Kataoka E."/>
            <person name="Keightley P.D."/>
            <person name="Kheradpour P."/>
            <person name="Kirkness E.F."/>
            <person name="Koerich L.B."/>
            <person name="Kristiansen K."/>
            <person name="Kudrna D."/>
            <person name="Kulathinal R.J."/>
            <person name="Kumar S."/>
            <person name="Kwok R."/>
            <person name="Lander E."/>
            <person name="Langley C.H."/>
            <person name="Lapoint R."/>
            <person name="Lazzaro B.P."/>
            <person name="Lee S.J."/>
            <person name="Levesque L."/>
            <person name="Li R."/>
            <person name="Lin C.F."/>
            <person name="Lin M.F."/>
            <person name="Lindblad-Toh K."/>
            <person name="Llopart A."/>
            <person name="Long M."/>
            <person name="Low L."/>
            <person name="Lozovsky E."/>
            <person name="Lu J."/>
            <person name="Luo M."/>
            <person name="Machado C.A."/>
            <person name="Makalowski W."/>
            <person name="Marzo M."/>
            <person name="Matsuda M."/>
            <person name="Matzkin L."/>
            <person name="McAllister B."/>
            <person name="McBride C.S."/>
            <person name="McKernan B."/>
            <person name="McKernan K."/>
            <person name="Mendez-Lago M."/>
            <person name="Minx P."/>
            <person name="Mollenhauer M.U."/>
            <person name="Montooth K."/>
            <person name="Mount S.M."/>
            <person name="Mu X."/>
            <person name="Myers E."/>
            <person name="Negre B."/>
            <person name="Newfeld S."/>
            <person name="Nielsen R."/>
            <person name="Noor M.A."/>
            <person name="O'Grady P."/>
            <person name="Pachter L."/>
            <person name="Papaceit M."/>
            <person name="Parisi M.J."/>
            <person name="Parisi M."/>
            <person name="Parts L."/>
            <person name="Pedersen J.S."/>
            <person name="Pesole G."/>
            <person name="Phillippy A.M."/>
            <person name="Ponting C.P."/>
            <person name="Pop M."/>
            <person name="Porcelli D."/>
            <person name="Powell J.R."/>
            <person name="Prohaska S."/>
            <person name="Pruitt K."/>
            <person name="Puig M."/>
            <person name="Quesneville H."/>
            <person name="Ram K.R."/>
            <person name="Rand D."/>
            <person name="Rasmussen M.D."/>
            <person name="Reed L.K."/>
            <person name="Reenan R."/>
            <person name="Reily A."/>
            <person name="Remington K.A."/>
            <person name="Rieger T.T."/>
            <person name="Ritchie M.G."/>
            <person name="Robin C."/>
            <person name="Rogers Y.H."/>
            <person name="Rohde C."/>
            <person name="Rozas J."/>
            <person name="Rubenfield M.J."/>
            <person name="Ruiz A."/>
            <person name="Russo S."/>
            <person name="Salzberg S.L."/>
            <person name="Sanchez-Gracia A."/>
            <person name="Saranga D.J."/>
            <person name="Sato H."/>
            <person name="Schaeffer S.W."/>
            <person name="Schatz M.C."/>
            <person name="Schlenke T."/>
            <person name="Schwartz R."/>
            <person name="Segarra C."/>
            <person name="Singh R.S."/>
            <person name="Sirot L."/>
            <person name="Sirota M."/>
            <person name="Sisneros N.B."/>
            <person name="Smith C.D."/>
            <person name="Smith T.F."/>
            <person name="Spieth J."/>
            <person name="Stage D.E."/>
            <person name="Stark A."/>
            <person name="Stephan W."/>
            <person name="Strausberg R.L."/>
            <person name="Strempel S."/>
            <person name="Sturgill D."/>
            <person name="Sutton G."/>
            <person name="Sutton G.G."/>
            <person name="Tao W."/>
            <person name="Teichmann S."/>
            <person name="Tobari Y.N."/>
            <person name="Tomimura Y."/>
            <person name="Tsolas J.M."/>
            <person name="Valente V.L."/>
            <person name="Venter E."/>
            <person name="Venter J.C."/>
            <person name="Vicario S."/>
            <person name="Vieira F.G."/>
            <person name="Vilella A.J."/>
            <person name="Villasante A."/>
            <person name="Walenz B."/>
            <person name="Wang J."/>
            <person name="Wasserman M."/>
            <person name="Watts T."/>
            <person name="Wilson D."/>
            <person name="Wilson R.K."/>
            <person name="Wing R.A."/>
            <person name="Wolfner M.F."/>
            <person name="Wong A."/>
            <person name="Wong G.K."/>
            <person name="Wu C.I."/>
            <person name="Wu G."/>
            <person name="Yamamoto D."/>
            <person name="Yang H.P."/>
            <person name="Yang S.P."/>
            <person name="Yorke J.A."/>
            <person name="Yoshida K."/>
            <person name="Zdobnov E."/>
            <person name="Zhang P."/>
            <person name="Zhang Y."/>
            <person name="Zimin A.V."/>
            <person name="Baldwin J."/>
            <person name="Abdouelleil A."/>
            <person name="Abdulkadir J."/>
            <person name="Abebe A."/>
            <person name="Abera B."/>
            <person name="Abreu J."/>
            <person name="Acer S.C."/>
            <person name="Aftuck L."/>
            <person name="Alexander A."/>
            <person name="An P."/>
            <person name="Anderson E."/>
            <person name="Anderson S."/>
            <person name="Arachi H."/>
            <person name="Azer M."/>
            <person name="Bachantsang P."/>
            <person name="Barry A."/>
            <person name="Bayul T."/>
            <person name="Berlin A."/>
            <person name="Bessette D."/>
            <person name="Bloom T."/>
            <person name="Blye J."/>
            <person name="Boguslavskiy L."/>
            <person name="Bonnet C."/>
            <person name="Boukhgalter B."/>
            <person name="Bourzgui I."/>
            <person name="Brown A."/>
            <person name="Cahill P."/>
            <person name="Channer S."/>
            <person name="Cheshatsang Y."/>
            <person name="Chuda L."/>
            <person name="Citroen M."/>
            <person name="Collymore A."/>
            <person name="Cooke P."/>
            <person name="Costello M."/>
            <person name="D'Aco K."/>
            <person name="Daza R."/>
            <person name="De Haan G."/>
            <person name="DeGray S."/>
            <person name="DeMaso C."/>
            <person name="Dhargay N."/>
            <person name="Dooley K."/>
            <person name="Dooley E."/>
            <person name="Doricent M."/>
            <person name="Dorje P."/>
            <person name="Dorjee K."/>
            <person name="Dupes A."/>
            <person name="Elong R."/>
            <person name="Falk J."/>
            <person name="Farina A."/>
            <person name="Faro S."/>
            <person name="Ferguson D."/>
            <person name="Fisher S."/>
            <person name="Foley C.D."/>
            <person name="Franke A."/>
            <person name="Friedrich D."/>
            <person name="Gadbois L."/>
            <person name="Gearin G."/>
            <person name="Gearin C.R."/>
            <person name="Giannoukos G."/>
            <person name="Goode T."/>
            <person name="Graham J."/>
            <person name="Grandbois E."/>
            <person name="Grewal S."/>
            <person name="Gyaltsen K."/>
            <person name="Hafez N."/>
            <person name="Hagos B."/>
            <person name="Hall J."/>
            <person name="Henson C."/>
            <person name="Hollinger A."/>
            <person name="Honan T."/>
            <person name="Huard M.D."/>
            <person name="Hughes L."/>
            <person name="Hurhula B."/>
            <person name="Husby M.E."/>
            <person name="Kamat A."/>
            <person name="Kanga B."/>
            <person name="Kashin S."/>
            <person name="Khazanovich D."/>
            <person name="Kisner P."/>
            <person name="Lance K."/>
            <person name="Lara M."/>
            <person name="Lee W."/>
            <person name="Lennon N."/>
            <person name="Letendre F."/>
            <person name="LeVine R."/>
            <person name="Lipovsky A."/>
            <person name="Liu X."/>
            <person name="Liu J."/>
            <person name="Liu S."/>
            <person name="Lokyitsang T."/>
            <person name="Lokyitsang Y."/>
            <person name="Lubonja R."/>
            <person name="Lui A."/>
            <person name="MacDonald P."/>
            <person name="Magnisalis V."/>
            <person name="Maru K."/>
            <person name="Matthews C."/>
            <person name="McCusker W."/>
            <person name="McDonough S."/>
            <person name="Mehta T."/>
            <person name="Meldrim J."/>
            <person name="Meneus L."/>
            <person name="Mihai O."/>
            <person name="Mihalev A."/>
            <person name="Mihova T."/>
            <person name="Mittelman R."/>
            <person name="Mlenga V."/>
            <person name="Montmayeur A."/>
            <person name="Mulrain L."/>
            <person name="Navidi A."/>
            <person name="Naylor J."/>
            <person name="Negash T."/>
            <person name="Nguyen T."/>
            <person name="Nguyen N."/>
            <person name="Nicol R."/>
            <person name="Norbu C."/>
            <person name="Norbu N."/>
            <person name="Novod N."/>
            <person name="O'Neill B."/>
            <person name="Osman S."/>
            <person name="Markiewicz E."/>
            <person name="Oyono O.L."/>
            <person name="Patti C."/>
            <person name="Phunkhang P."/>
            <person name="Pierre F."/>
            <person name="Priest M."/>
            <person name="Raghuraman S."/>
            <person name="Rege F."/>
            <person name="Reyes R."/>
            <person name="Rise C."/>
            <person name="Rogov P."/>
            <person name="Ross K."/>
            <person name="Ryan E."/>
            <person name="Settipalli S."/>
            <person name="Shea T."/>
            <person name="Sherpa N."/>
            <person name="Shi L."/>
            <person name="Shih D."/>
            <person name="Sparrow T."/>
            <person name="Spaulding J."/>
            <person name="Stalker J."/>
            <person name="Stange-Thomann N."/>
            <person name="Stavropoulos S."/>
            <person name="Stone C."/>
            <person name="Strader C."/>
            <person name="Tesfaye S."/>
            <person name="Thomson T."/>
            <person name="Thoulutsang Y."/>
            <person name="Thoulutsang D."/>
            <person name="Topham K."/>
            <person name="Topping I."/>
            <person name="Tsamla T."/>
            <person name="Vassiliev H."/>
            <person name="Vo A."/>
            <person name="Wangchuk T."/>
            <person name="Wangdi T."/>
            <person name="Weiand M."/>
            <person name="Wilkinson J."/>
            <person name="Wilson A."/>
            <person name="Yadav S."/>
            <person name="Young G."/>
            <person name="Yu Q."/>
            <person name="Zembek L."/>
            <person name="Zhong D."/>
            <person name="Zimmer A."/>
            <person name="Zwirko Z."/>
            <person name="Jaffe D.B."/>
            <person name="Alvarez P."/>
            <person name="Brockman W."/>
            <person name="Butler J."/>
            <person name="Chin C."/>
            <person name="Gnerre S."/>
            <person name="Grabherr M."/>
            <person name="Kleber M."/>
            <person name="Mauceli E."/>
            <person name="MacCallum I."/>
        </authorList>
    </citation>
    <scope>NUCLEOTIDE SEQUENCE [LARGE SCALE GENOMIC DNA]</scope>
    <source>
        <strain evidence="2">Tucson 15010-1051.87</strain>
    </source>
</reference>
<dbReference type="PhylomeDB" id="B4LIG3"/>
<sequence>MEERAVLANIATIITKDLLIDEQHRHSSSGSFFSSSYPLLDASDDDEAEIFALMQQKRAVASAGQVKGKLKRTHIEEPAAASDRIPSKLARLEWKYAELNLLQRYADAQFESYLHMRKLTFLKIQQALEDILQRNALPGAPTPQTTLSLALWKLATDEHFEEIARKFQFPWSVCQQVVRSFWHIISDNYESFIKWPNSLEAQQSTLQGFQNVPQLSCFRELFGVISLKRLDIFLECEHAEVAVVLQLICNGEHKIIDCYVELEQDYTFEESPIGQTLALNPRTMPAGSYLIGSSSFPLKSYLVRPIEAECFRKDTVFNGLLEPAYQLADDVLDTLARRFQTLYALEARDLNEVRLIVESICAMHNLCVDFQDNYLETEAGGQNKFSWGGDLPGRRGSEKDAKGLRRRMELLDALVNTEEGE</sequence>
<gene>
    <name evidence="1" type="primary">Dvir\GJ13953</name>
    <name evidence="1" type="ORF">Dvir_GJ13953</name>
</gene>
<accession>B4LIG3</accession>
<dbReference type="KEGG" id="dvi:6622357"/>
<proteinExistence type="predicted"/>
<keyword evidence="2" id="KW-1185">Reference proteome</keyword>
<protein>
    <recommendedName>
        <fullName evidence="3">DDE Tnp4 domain-containing protein</fullName>
    </recommendedName>
</protein>
<evidence type="ECO:0008006" key="3">
    <source>
        <dbReference type="Google" id="ProtNLM"/>
    </source>
</evidence>
<dbReference type="eggNOG" id="KOG4585">
    <property type="taxonomic scope" value="Eukaryota"/>
</dbReference>
<dbReference type="EMBL" id="CH940647">
    <property type="protein sequence ID" value="EDW70750.1"/>
    <property type="molecule type" value="Genomic_DNA"/>
</dbReference>
<name>B4LIG3_DROVI</name>
<evidence type="ECO:0000313" key="2">
    <source>
        <dbReference type="Proteomes" id="UP000008792"/>
    </source>
</evidence>
<dbReference type="OrthoDB" id="1681765at2759"/>
<dbReference type="InParanoid" id="B4LIG3"/>